<dbReference type="PANTHER" id="PTHR48051:SF1">
    <property type="entry name" value="RAS SUPPRESSOR PROTEIN 1"/>
    <property type="match status" value="1"/>
</dbReference>
<keyword evidence="2" id="KW-0677">Repeat</keyword>
<dbReference type="OMA" id="LEWIPEW"/>
<protein>
    <submittedName>
        <fullName evidence="4">Uncharacterized protein</fullName>
    </submittedName>
</protein>
<keyword evidence="1" id="KW-0433">Leucine-rich repeat</keyword>
<dbReference type="SMART" id="SM00364">
    <property type="entry name" value="LRR_BAC"/>
    <property type="match status" value="13"/>
</dbReference>
<gene>
    <name evidence="4" type="ORF">C0Q70_01465</name>
</gene>
<reference evidence="4 5" key="1">
    <citation type="submission" date="2018-04" db="EMBL/GenBank/DDBJ databases">
        <title>The genome of golden apple snail Pomacea canaliculata provides insight into stress tolerance and invasive adaptation.</title>
        <authorList>
            <person name="Liu C."/>
            <person name="Liu B."/>
            <person name="Ren Y."/>
            <person name="Zhang Y."/>
            <person name="Wang H."/>
            <person name="Li S."/>
            <person name="Jiang F."/>
            <person name="Yin L."/>
            <person name="Zhang G."/>
            <person name="Qian W."/>
            <person name="Fan W."/>
        </authorList>
    </citation>
    <scope>NUCLEOTIDE SEQUENCE [LARGE SCALE GENOMIC DNA]</scope>
    <source>
        <strain evidence="4">SZHN2017</strain>
        <tissue evidence="4">Muscle</tissue>
    </source>
</reference>
<dbReference type="InterPro" id="IPR032675">
    <property type="entry name" value="LRR_dom_sf"/>
</dbReference>
<name>A0A2T7PZJ8_POMCA</name>
<dbReference type="Pfam" id="PF13855">
    <property type="entry name" value="LRR_8"/>
    <property type="match status" value="1"/>
</dbReference>
<dbReference type="Pfam" id="PF00560">
    <property type="entry name" value="LRR_1"/>
    <property type="match status" value="2"/>
</dbReference>
<evidence type="ECO:0000313" key="4">
    <source>
        <dbReference type="EMBL" id="PVD38841.1"/>
    </source>
</evidence>
<evidence type="ECO:0000256" key="2">
    <source>
        <dbReference type="ARBA" id="ARBA00022737"/>
    </source>
</evidence>
<dbReference type="PANTHER" id="PTHR48051">
    <property type="match status" value="1"/>
</dbReference>
<dbReference type="InterPro" id="IPR050216">
    <property type="entry name" value="LRR_domain-containing"/>
</dbReference>
<dbReference type="EMBL" id="PZQS01000001">
    <property type="protein sequence ID" value="PVD38841.1"/>
    <property type="molecule type" value="Genomic_DNA"/>
</dbReference>
<sequence>MTREARVEYGDKPIHEMKENKQRDEILDYSSTGLYELILDKTHCSLQILTQLIIDFNSISALPDDFVNSLPNLEMLSASGNDIKVLPQNFGALKRLQKVNLCENCLSILPDSVQHLENLQVLRLTGNKLACLPVDFGEIGGLEELHIEENALTCFPPTFALLSKLKILEASYNKIHILPRYIGSMESLQSINLSHNLLKEIPRSFAELQHLSCIDFSHNKLKELPETSRSQHTLKKFFAGFNALEWIPEWLGHLPELTNLCLRENLLSGPLLPADMGKVCKKLRYLDLCGNHLTELPESFGELECLEYVHFGSKFDELERKDWINGNWLTKLPASFSQLHNLSNLRLDENQLQFLPEDFGLLSNLENLNLGQNLLFDLPESFGNLSKLRVCLLSRNNIELLPSSFGCLQGLEELRVDNNRLAELPLSFSNLTQLKVLDLFNNRLQEIPDCLPLLKQLKLLDLDQNPIQMPKMKIPKLDLSINYPSRNPIYKGTWRGRPRTGVEESLYIKRYKDTDVFNDREADDQDTTDANLTEKEDELYGSEDLPFSFNVMKLAAESSLWKRVPWRSHSGPDVRPIFSRDIQETNPADSSMSDCSNNLSLPGDQESTETDEHNVEEDWITLQTHEDAQDKVVAYPQNQSGECEAYTQENWEENWDDELEKSSEMYSPYDFGLTSANTSCYNPTIGAFFWDPSALHAPNINRAAVSRDSTDYVEGQFSDAENS</sequence>
<dbReference type="InterPro" id="IPR003591">
    <property type="entry name" value="Leu-rich_rpt_typical-subtyp"/>
</dbReference>
<evidence type="ECO:0000256" key="3">
    <source>
        <dbReference type="SAM" id="MobiDB-lite"/>
    </source>
</evidence>
<dbReference type="Pfam" id="PF12799">
    <property type="entry name" value="LRR_4"/>
    <property type="match status" value="1"/>
</dbReference>
<dbReference type="PROSITE" id="PS51450">
    <property type="entry name" value="LRR"/>
    <property type="match status" value="4"/>
</dbReference>
<dbReference type="OrthoDB" id="2021138at2759"/>
<keyword evidence="5" id="KW-1185">Reference proteome</keyword>
<dbReference type="GO" id="GO:0005737">
    <property type="term" value="C:cytoplasm"/>
    <property type="evidence" value="ECO:0007669"/>
    <property type="project" value="TreeGrafter"/>
</dbReference>
<dbReference type="STRING" id="400727.A0A2T7PZJ8"/>
<dbReference type="SUPFAM" id="SSF52058">
    <property type="entry name" value="L domain-like"/>
    <property type="match status" value="2"/>
</dbReference>
<evidence type="ECO:0000313" key="5">
    <source>
        <dbReference type="Proteomes" id="UP000245119"/>
    </source>
</evidence>
<dbReference type="AlphaFoldDB" id="A0A2T7PZJ8"/>
<evidence type="ECO:0000256" key="1">
    <source>
        <dbReference type="ARBA" id="ARBA00022614"/>
    </source>
</evidence>
<comment type="caution">
    <text evidence="4">The sequence shown here is derived from an EMBL/GenBank/DDBJ whole genome shotgun (WGS) entry which is preliminary data.</text>
</comment>
<accession>A0A2T7PZJ8</accession>
<dbReference type="InterPro" id="IPR025875">
    <property type="entry name" value="Leu-rich_rpt_4"/>
</dbReference>
<dbReference type="SMART" id="SM00369">
    <property type="entry name" value="LRR_TYP"/>
    <property type="match status" value="14"/>
</dbReference>
<dbReference type="InterPro" id="IPR001611">
    <property type="entry name" value="Leu-rich_rpt"/>
</dbReference>
<feature type="region of interest" description="Disordered" evidence="3">
    <location>
        <begin position="584"/>
        <end position="608"/>
    </location>
</feature>
<dbReference type="Gene3D" id="3.80.10.10">
    <property type="entry name" value="Ribonuclease Inhibitor"/>
    <property type="match status" value="2"/>
</dbReference>
<proteinExistence type="predicted"/>
<dbReference type="Proteomes" id="UP000245119">
    <property type="component" value="Linkage Group LG1"/>
</dbReference>
<organism evidence="4 5">
    <name type="scientific">Pomacea canaliculata</name>
    <name type="common">Golden apple snail</name>
    <dbReference type="NCBI Taxonomy" id="400727"/>
    <lineage>
        <taxon>Eukaryota</taxon>
        <taxon>Metazoa</taxon>
        <taxon>Spiralia</taxon>
        <taxon>Lophotrochozoa</taxon>
        <taxon>Mollusca</taxon>
        <taxon>Gastropoda</taxon>
        <taxon>Caenogastropoda</taxon>
        <taxon>Architaenioglossa</taxon>
        <taxon>Ampullarioidea</taxon>
        <taxon>Ampullariidae</taxon>
        <taxon>Pomacea</taxon>
    </lineage>
</organism>
<feature type="compositionally biased region" description="Polar residues" evidence="3">
    <location>
        <begin position="584"/>
        <end position="600"/>
    </location>
</feature>